<evidence type="ECO:0000313" key="2">
    <source>
        <dbReference type="EMBL" id="NLP38781.1"/>
    </source>
</evidence>
<evidence type="ECO:0000256" key="1">
    <source>
        <dbReference type="SAM" id="SignalP"/>
    </source>
</evidence>
<protein>
    <submittedName>
        <fullName evidence="2">Uncharacterized protein</fullName>
    </submittedName>
</protein>
<keyword evidence="1" id="KW-0732">Signal</keyword>
<comment type="caution">
    <text evidence="2">The sequence shown here is derived from an EMBL/GenBank/DDBJ whole genome shotgun (WGS) entry which is preliminary data.</text>
</comment>
<dbReference type="AlphaFoldDB" id="A0A7X8MW63"/>
<gene>
    <name evidence="2" type="ORF">GX356_03550</name>
</gene>
<sequence>MTSLTRALPLLTTALLLGACAGESEPSPPETTTMQVTATETVTETPPTTTVTTTETVTDTPVAAPVRADCSADALRIDFTEPVVMFCDGAWARAGQAQTDHLIVYRAAAGQWRTYEPHGTTYTGYPCFDEATVTADGAPAGLLQQLTLCGG</sequence>
<dbReference type="EMBL" id="JAAYSN010000089">
    <property type="protein sequence ID" value="NLP38781.1"/>
    <property type="molecule type" value="Genomic_DNA"/>
</dbReference>
<dbReference type="PROSITE" id="PS51257">
    <property type="entry name" value="PROKAR_LIPOPROTEIN"/>
    <property type="match status" value="1"/>
</dbReference>
<feature type="signal peptide" evidence="1">
    <location>
        <begin position="1"/>
        <end position="21"/>
    </location>
</feature>
<feature type="chain" id="PRO_5031189314" evidence="1">
    <location>
        <begin position="22"/>
        <end position="151"/>
    </location>
</feature>
<organism evidence="2 3">
    <name type="scientific">Corynebacterium pollutisoli</name>
    <dbReference type="NCBI Taxonomy" id="1610489"/>
    <lineage>
        <taxon>Bacteria</taxon>
        <taxon>Bacillati</taxon>
        <taxon>Actinomycetota</taxon>
        <taxon>Actinomycetes</taxon>
        <taxon>Mycobacteriales</taxon>
        <taxon>Corynebacteriaceae</taxon>
        <taxon>Corynebacterium</taxon>
    </lineage>
</organism>
<accession>A0A7X8MW63</accession>
<proteinExistence type="predicted"/>
<reference evidence="2 3" key="1">
    <citation type="journal article" date="2020" name="Biotechnol. Biofuels">
        <title>New insights from the biogas microbiome by comprehensive genome-resolved metagenomics of nearly 1600 species originating from multiple anaerobic digesters.</title>
        <authorList>
            <person name="Campanaro S."/>
            <person name="Treu L."/>
            <person name="Rodriguez-R L.M."/>
            <person name="Kovalovszki A."/>
            <person name="Ziels R.M."/>
            <person name="Maus I."/>
            <person name="Zhu X."/>
            <person name="Kougias P.G."/>
            <person name="Basile A."/>
            <person name="Luo G."/>
            <person name="Schluter A."/>
            <person name="Konstantinidis K.T."/>
            <person name="Angelidaki I."/>
        </authorList>
    </citation>
    <scope>NUCLEOTIDE SEQUENCE [LARGE SCALE GENOMIC DNA]</scope>
    <source>
        <strain evidence="2">AS23ysBPME_344</strain>
    </source>
</reference>
<name>A0A7X8MW63_9CORY</name>
<evidence type="ECO:0000313" key="3">
    <source>
        <dbReference type="Proteomes" id="UP000568696"/>
    </source>
</evidence>
<dbReference type="Proteomes" id="UP000568696">
    <property type="component" value="Unassembled WGS sequence"/>
</dbReference>